<feature type="compositionally biased region" description="Low complexity" evidence="1">
    <location>
        <begin position="149"/>
        <end position="165"/>
    </location>
</feature>
<dbReference type="RefSeq" id="WP_157823893.1">
    <property type="nucleotide sequence ID" value="NZ_CP022163.1"/>
</dbReference>
<organism evidence="2 3">
    <name type="scientific">Melittangium boletus DSM 14713</name>
    <dbReference type="NCBI Taxonomy" id="1294270"/>
    <lineage>
        <taxon>Bacteria</taxon>
        <taxon>Pseudomonadati</taxon>
        <taxon>Myxococcota</taxon>
        <taxon>Myxococcia</taxon>
        <taxon>Myxococcales</taxon>
        <taxon>Cystobacterineae</taxon>
        <taxon>Archangiaceae</taxon>
        <taxon>Melittangium</taxon>
    </lineage>
</organism>
<protein>
    <submittedName>
        <fullName evidence="2">Uncharacterized protein</fullName>
    </submittedName>
</protein>
<feature type="region of interest" description="Disordered" evidence="1">
    <location>
        <begin position="242"/>
        <end position="294"/>
    </location>
</feature>
<evidence type="ECO:0000313" key="2">
    <source>
        <dbReference type="EMBL" id="ATB33825.1"/>
    </source>
</evidence>
<accession>A0A250IPZ6</accession>
<feature type="compositionally biased region" description="Gly residues" evidence="1">
    <location>
        <begin position="181"/>
        <end position="198"/>
    </location>
</feature>
<evidence type="ECO:0000313" key="3">
    <source>
        <dbReference type="Proteomes" id="UP000217289"/>
    </source>
</evidence>
<dbReference type="Proteomes" id="UP000217289">
    <property type="component" value="Chromosome"/>
</dbReference>
<feature type="compositionally biased region" description="Polar residues" evidence="1">
    <location>
        <begin position="309"/>
        <end position="318"/>
    </location>
</feature>
<proteinExistence type="predicted"/>
<reference evidence="2 3" key="1">
    <citation type="submission" date="2017-06" db="EMBL/GenBank/DDBJ databases">
        <authorList>
            <person name="Kim H.J."/>
            <person name="Triplett B.A."/>
        </authorList>
    </citation>
    <scope>NUCLEOTIDE SEQUENCE [LARGE SCALE GENOMIC DNA]</scope>
    <source>
        <strain evidence="2 3">DSM 14713</strain>
    </source>
</reference>
<name>A0A250IPZ6_9BACT</name>
<feature type="region of interest" description="Disordered" evidence="1">
    <location>
        <begin position="149"/>
        <end position="201"/>
    </location>
</feature>
<dbReference type="EMBL" id="CP022163">
    <property type="protein sequence ID" value="ATB33825.1"/>
    <property type="molecule type" value="Genomic_DNA"/>
</dbReference>
<feature type="compositionally biased region" description="Gly residues" evidence="1">
    <location>
        <begin position="247"/>
        <end position="265"/>
    </location>
</feature>
<feature type="region of interest" description="Disordered" evidence="1">
    <location>
        <begin position="309"/>
        <end position="329"/>
    </location>
</feature>
<sequence>MNRCSAVRWLIVPMAWVLGGWTTPARPLTGRSVTTAPPRAFSASLQGGPAFCPGARVQVVVHVVQADGSRSAWTLDPEHFRLRTTGALSADGRGGVVLDTDPLRLETGPQAVRIEAVGAPELPAVTLSVPVHYGCDFLADFRGRTGIPGEAGAPGASGEPGENAPSFPGYPARLTSLYRGRPGGTGGPGGVGGAGEPGGDLEIQVTRVPDVEPPRLKVWVRDWRSSRAERFLVDLPGGSLHVDASAGPGGPGGPGGAGGKGGRGAEGWPPVQAGRGGAAGRGGEGGPGGGVGRILVRASPEAAPYLNRLSFSAGSSSPGRAGTAGPEGPVGDAIEPARRFSFPRGPFMCGVRGLGIQRLGPPLREAEPELRVEPLPAPW</sequence>
<keyword evidence="3" id="KW-1185">Reference proteome</keyword>
<dbReference type="KEGG" id="mbd:MEBOL_007323"/>
<dbReference type="AlphaFoldDB" id="A0A250IPZ6"/>
<evidence type="ECO:0000256" key="1">
    <source>
        <dbReference type="SAM" id="MobiDB-lite"/>
    </source>
</evidence>
<feature type="compositionally biased region" description="Gly residues" evidence="1">
    <location>
        <begin position="274"/>
        <end position="292"/>
    </location>
</feature>
<gene>
    <name evidence="2" type="ORF">MEBOL_007323</name>
</gene>